<evidence type="ECO:0000313" key="1">
    <source>
        <dbReference type="EMBL" id="KAK3298577.1"/>
    </source>
</evidence>
<comment type="caution">
    <text evidence="1">The sequence shown here is derived from an EMBL/GenBank/DDBJ whole genome shotgun (WGS) entry which is preliminary data.</text>
</comment>
<sequence>MDKHNGIHWVDAWDSHDPAIDLLWDELVAEVSDIMGQSFPIKHMVKPSGPMKVICHILWHYPTSNAKKTDYGHVMDRSNLSLLVQVTKIGVPQTHWPKVRKLFLDFNYHLLLQAPVSLVVGKHAGKALSELLTKDPPHIVETVSRKGLASKNSRHEFLIIRSSVTRHIQHLVFFTTHGAYALYGASNMSSAIISDVIWNGVGVLSGLEIENTSWFTWRRSRSKMAGTDPYDAAIAVAGYPSLQKAWVAQAAAGYPNLQKAWAANAAAGHLNLQKAWAAQAAAGYPNLQKAWAANAAAGHPNLKKAQAASTAAGYPGLKKSLAV</sequence>
<dbReference type="AlphaFoldDB" id="A0AAE0LV16"/>
<evidence type="ECO:0000313" key="2">
    <source>
        <dbReference type="Proteomes" id="UP001278766"/>
    </source>
</evidence>
<dbReference type="Proteomes" id="UP001278766">
    <property type="component" value="Unassembled WGS sequence"/>
</dbReference>
<dbReference type="EMBL" id="JAUEPN010000002">
    <property type="protein sequence ID" value="KAK3298577.1"/>
    <property type="molecule type" value="Genomic_DNA"/>
</dbReference>
<protein>
    <submittedName>
        <fullName evidence="1">Uncharacterized protein</fullName>
    </submittedName>
</protein>
<reference evidence="1" key="1">
    <citation type="journal article" date="2023" name="Mol. Phylogenet. Evol.">
        <title>Genome-scale phylogeny and comparative genomics of the fungal order Sordariales.</title>
        <authorList>
            <person name="Hensen N."/>
            <person name="Bonometti L."/>
            <person name="Westerberg I."/>
            <person name="Brannstrom I.O."/>
            <person name="Guillou S."/>
            <person name="Cros-Aarteil S."/>
            <person name="Calhoun S."/>
            <person name="Haridas S."/>
            <person name="Kuo A."/>
            <person name="Mondo S."/>
            <person name="Pangilinan J."/>
            <person name="Riley R."/>
            <person name="LaButti K."/>
            <person name="Andreopoulos B."/>
            <person name="Lipzen A."/>
            <person name="Chen C."/>
            <person name="Yan M."/>
            <person name="Daum C."/>
            <person name="Ng V."/>
            <person name="Clum A."/>
            <person name="Steindorff A."/>
            <person name="Ohm R.A."/>
            <person name="Martin F."/>
            <person name="Silar P."/>
            <person name="Natvig D.O."/>
            <person name="Lalanne C."/>
            <person name="Gautier V."/>
            <person name="Ament-Velasquez S.L."/>
            <person name="Kruys A."/>
            <person name="Hutchinson M.I."/>
            <person name="Powell A.J."/>
            <person name="Barry K."/>
            <person name="Miller A.N."/>
            <person name="Grigoriev I.V."/>
            <person name="Debuchy R."/>
            <person name="Gladieux P."/>
            <person name="Hiltunen Thoren M."/>
            <person name="Johannesson H."/>
        </authorList>
    </citation>
    <scope>NUCLEOTIDE SEQUENCE</scope>
    <source>
        <strain evidence="1">CBS 168.71</strain>
    </source>
</reference>
<accession>A0AAE0LV16</accession>
<reference evidence="1" key="2">
    <citation type="submission" date="2023-06" db="EMBL/GenBank/DDBJ databases">
        <authorList>
            <consortium name="Lawrence Berkeley National Laboratory"/>
            <person name="Haridas S."/>
            <person name="Hensen N."/>
            <person name="Bonometti L."/>
            <person name="Westerberg I."/>
            <person name="Brannstrom I.O."/>
            <person name="Guillou S."/>
            <person name="Cros-Aarteil S."/>
            <person name="Calhoun S."/>
            <person name="Kuo A."/>
            <person name="Mondo S."/>
            <person name="Pangilinan J."/>
            <person name="Riley R."/>
            <person name="Labutti K."/>
            <person name="Andreopoulos B."/>
            <person name="Lipzen A."/>
            <person name="Chen C."/>
            <person name="Yanf M."/>
            <person name="Daum C."/>
            <person name="Ng V."/>
            <person name="Clum A."/>
            <person name="Steindorff A."/>
            <person name="Ohm R."/>
            <person name="Martin F."/>
            <person name="Silar P."/>
            <person name="Natvig D."/>
            <person name="Lalanne C."/>
            <person name="Gautier V."/>
            <person name="Ament-Velasquez S.L."/>
            <person name="Kruys A."/>
            <person name="Hutchinson M.I."/>
            <person name="Powell A.J."/>
            <person name="Barry K."/>
            <person name="Miller A.N."/>
            <person name="Grigoriev I.V."/>
            <person name="Debuchy R."/>
            <person name="Gladieux P."/>
            <person name="Thoren M.H."/>
            <person name="Johannesson H."/>
        </authorList>
    </citation>
    <scope>NUCLEOTIDE SEQUENCE</scope>
    <source>
        <strain evidence="1">CBS 168.71</strain>
    </source>
</reference>
<dbReference type="RefSeq" id="XP_062662091.1">
    <property type="nucleotide sequence ID" value="XM_062802126.1"/>
</dbReference>
<dbReference type="GeneID" id="87839074"/>
<proteinExistence type="predicted"/>
<name>A0AAE0LV16_9PEZI</name>
<gene>
    <name evidence="1" type="ORF">B0H64DRAFT_371044</name>
</gene>
<organism evidence="1 2">
    <name type="scientific">Chaetomium fimeti</name>
    <dbReference type="NCBI Taxonomy" id="1854472"/>
    <lineage>
        <taxon>Eukaryota</taxon>
        <taxon>Fungi</taxon>
        <taxon>Dikarya</taxon>
        <taxon>Ascomycota</taxon>
        <taxon>Pezizomycotina</taxon>
        <taxon>Sordariomycetes</taxon>
        <taxon>Sordariomycetidae</taxon>
        <taxon>Sordariales</taxon>
        <taxon>Chaetomiaceae</taxon>
        <taxon>Chaetomium</taxon>
    </lineage>
</organism>
<keyword evidence="2" id="KW-1185">Reference proteome</keyword>